<feature type="region of interest" description="Disordered" evidence="8">
    <location>
        <begin position="340"/>
        <end position="378"/>
    </location>
</feature>
<keyword evidence="4" id="KW-0479">Metal-binding</keyword>
<name>A0A8S1DN10_9INSE</name>
<keyword evidence="11" id="KW-1185">Reference proteome</keyword>
<evidence type="ECO:0000256" key="2">
    <source>
        <dbReference type="ARBA" id="ARBA00008755"/>
    </source>
</evidence>
<evidence type="ECO:0000313" key="11">
    <source>
        <dbReference type="Proteomes" id="UP000494165"/>
    </source>
</evidence>
<keyword evidence="5 7" id="KW-0863">Zinc-finger</keyword>
<feature type="domain" description="FYVE-type" evidence="9">
    <location>
        <begin position="653"/>
        <end position="713"/>
    </location>
</feature>
<organism evidence="10 11">
    <name type="scientific">Cloeon dipterum</name>
    <dbReference type="NCBI Taxonomy" id="197152"/>
    <lineage>
        <taxon>Eukaryota</taxon>
        <taxon>Metazoa</taxon>
        <taxon>Ecdysozoa</taxon>
        <taxon>Arthropoda</taxon>
        <taxon>Hexapoda</taxon>
        <taxon>Insecta</taxon>
        <taxon>Pterygota</taxon>
        <taxon>Palaeoptera</taxon>
        <taxon>Ephemeroptera</taxon>
        <taxon>Pisciforma</taxon>
        <taxon>Baetidae</taxon>
        <taxon>Cloeon</taxon>
    </lineage>
</organism>
<protein>
    <recommendedName>
        <fullName evidence="3">Lateral signaling target protein 2 homolog</fullName>
    </recommendedName>
</protein>
<dbReference type="Proteomes" id="UP000494165">
    <property type="component" value="Unassembled WGS sequence"/>
</dbReference>
<dbReference type="InterPro" id="IPR011011">
    <property type="entry name" value="Znf_FYVE_PHD"/>
</dbReference>
<accession>A0A8S1DN10</accession>
<dbReference type="PROSITE" id="PS50178">
    <property type="entry name" value="ZF_FYVE"/>
    <property type="match status" value="1"/>
</dbReference>
<dbReference type="InterPro" id="IPR017455">
    <property type="entry name" value="Znf_FYVE-rel"/>
</dbReference>
<reference evidence="10 11" key="1">
    <citation type="submission" date="2020-04" db="EMBL/GenBank/DDBJ databases">
        <authorList>
            <person name="Alioto T."/>
            <person name="Alioto T."/>
            <person name="Gomez Garrido J."/>
        </authorList>
    </citation>
    <scope>NUCLEOTIDE SEQUENCE [LARGE SCALE GENOMIC DNA]</scope>
</reference>
<dbReference type="PANTHER" id="PTHR46465">
    <property type="entry name" value="LATERAL SIGNALING TARGET PROTEIN 2 HOMOLOG"/>
    <property type="match status" value="1"/>
</dbReference>
<evidence type="ECO:0000256" key="3">
    <source>
        <dbReference type="ARBA" id="ARBA00019870"/>
    </source>
</evidence>
<feature type="region of interest" description="Disordered" evidence="8">
    <location>
        <begin position="398"/>
        <end position="426"/>
    </location>
</feature>
<dbReference type="GO" id="GO:0031901">
    <property type="term" value="C:early endosome membrane"/>
    <property type="evidence" value="ECO:0007669"/>
    <property type="project" value="TreeGrafter"/>
</dbReference>
<dbReference type="GO" id="GO:0008270">
    <property type="term" value="F:zinc ion binding"/>
    <property type="evidence" value="ECO:0007669"/>
    <property type="project" value="UniProtKB-KW"/>
</dbReference>
<dbReference type="InterPro" id="IPR013083">
    <property type="entry name" value="Znf_RING/FYVE/PHD"/>
</dbReference>
<dbReference type="InterPro" id="IPR043269">
    <property type="entry name" value="FYVE_LST2"/>
</dbReference>
<evidence type="ECO:0000313" key="10">
    <source>
        <dbReference type="EMBL" id="CAB3381467.1"/>
    </source>
</evidence>
<feature type="region of interest" description="Disordered" evidence="8">
    <location>
        <begin position="451"/>
        <end position="491"/>
    </location>
</feature>
<proteinExistence type="inferred from homology"/>
<gene>
    <name evidence="10" type="ORF">CLODIP_2_CD15011</name>
</gene>
<comment type="function">
    <text evidence="1">Negative regulator of epidermal growth factor receptor (EGFR) signaling.</text>
</comment>
<evidence type="ECO:0000259" key="9">
    <source>
        <dbReference type="PROSITE" id="PS50178"/>
    </source>
</evidence>
<dbReference type="CDD" id="cd15731">
    <property type="entry name" value="FYVE_LST2"/>
    <property type="match status" value="1"/>
</dbReference>
<dbReference type="InterPro" id="IPR051118">
    <property type="entry name" value="LST-2"/>
</dbReference>
<evidence type="ECO:0000256" key="4">
    <source>
        <dbReference type="ARBA" id="ARBA00022723"/>
    </source>
</evidence>
<dbReference type="AlphaFoldDB" id="A0A8S1DN10"/>
<dbReference type="Pfam" id="PF01363">
    <property type="entry name" value="FYVE"/>
    <property type="match status" value="1"/>
</dbReference>
<feature type="compositionally biased region" description="Polar residues" evidence="8">
    <location>
        <begin position="481"/>
        <end position="491"/>
    </location>
</feature>
<dbReference type="Gene3D" id="3.30.40.10">
    <property type="entry name" value="Zinc/RING finger domain, C3HC4 (zinc finger)"/>
    <property type="match status" value="1"/>
</dbReference>
<dbReference type="SUPFAM" id="SSF57903">
    <property type="entry name" value="FYVE/PHD zinc finger"/>
    <property type="match status" value="1"/>
</dbReference>
<dbReference type="EMBL" id="CADEPI010000235">
    <property type="protein sequence ID" value="CAB3381467.1"/>
    <property type="molecule type" value="Genomic_DNA"/>
</dbReference>
<evidence type="ECO:0000256" key="5">
    <source>
        <dbReference type="ARBA" id="ARBA00022771"/>
    </source>
</evidence>
<dbReference type="PANTHER" id="PTHR46465:SF2">
    <property type="entry name" value="LATERAL SIGNALING TARGET PROTEIN 2 HOMOLOG"/>
    <property type="match status" value="1"/>
</dbReference>
<feature type="compositionally biased region" description="Basic residues" evidence="8">
    <location>
        <begin position="453"/>
        <end position="467"/>
    </location>
</feature>
<dbReference type="OrthoDB" id="20035at2759"/>
<dbReference type="SMART" id="SM00064">
    <property type="entry name" value="FYVE"/>
    <property type="match status" value="1"/>
</dbReference>
<evidence type="ECO:0000256" key="8">
    <source>
        <dbReference type="SAM" id="MobiDB-lite"/>
    </source>
</evidence>
<comment type="similarity">
    <text evidence="2">Belongs to the lst-2 family.</text>
</comment>
<dbReference type="InterPro" id="IPR000306">
    <property type="entry name" value="Znf_FYVE"/>
</dbReference>
<evidence type="ECO:0000256" key="1">
    <source>
        <dbReference type="ARBA" id="ARBA00003580"/>
    </source>
</evidence>
<keyword evidence="6" id="KW-0862">Zinc</keyword>
<evidence type="ECO:0000256" key="6">
    <source>
        <dbReference type="ARBA" id="ARBA00022833"/>
    </source>
</evidence>
<sequence length="730" mass="82868">MESLRKWFYKPKKDDTSLLAQFFYADDALNLVAAELDSFDGRKDPERCTLLVTHLRQCQDKVLNICNRIMEQLIPDERANRDFRVKFPDDVMQENLAGQLWFGAECLAAGSSIMNREHESAAMRPLAKALTKSLENVRNMLREQCFRSPPEFGERLIEALKIFDRLFAEFELCYVSAMVPVKSREEYELQQNVIVLFSETLQRALRMKLLSQDKVDDCDPALMFTIPRLAIVSGLLVFPDGPLCLDKSPADISEMFRPFQTLLQKIRELLWTLSKLELFKLEKMLCSIEEPSDYKPQNEEQETISSSCPVPDLDDYVTRFYNDHPNCKLLIAELYSQREEPVKSDEPEWNEEVSESETVVNTSEEDKEEEAVSKEAMKQVQHSLATYLVSQSEVSDSGVASLDRTPEEANVATTSATESHWPDRPQGIVVTPADRFNYSGNWNNMIQNQRQLVKSKRKGSPRGSRKAPKNESLPFDRSKNDCNGTAPTNSSGMVLEVPKHQLYRDVSESCGSSCSCSSCSSETSEFNSECQDDEEIALAMQAAEIAHRNKTRAKYNSSEDLIHRLFVCVAGVADQLQTNFAGDLRSILKCVFQMNATEQVDEEEDKKDEDCDKVITDDDSTNVENAEEAMQSLEANPAEDGTTFESPPPWVPDHMAPNCMTCEALFTVVRRRHHCRHCGKVVCARCSPNSVPLPRYGQMRPVRVCNRCFMYRVTPFTMDDLPTIQTATTS</sequence>
<comment type="caution">
    <text evidence="10">The sequence shown here is derived from an EMBL/GenBank/DDBJ whole genome shotgun (WGS) entry which is preliminary data.</text>
</comment>
<evidence type="ECO:0000256" key="7">
    <source>
        <dbReference type="PROSITE-ProRule" id="PRU00091"/>
    </source>
</evidence>